<dbReference type="HOGENOM" id="CLU_1991686_0_0_3"/>
<dbReference type="KEGG" id="ter:Tery_4398"/>
<evidence type="ECO:0008006" key="3">
    <source>
        <dbReference type="Google" id="ProtNLM"/>
    </source>
</evidence>
<dbReference type="EMBL" id="CP000393">
    <property type="protein sequence ID" value="ABG53386.1"/>
    <property type="molecule type" value="Genomic_DNA"/>
</dbReference>
<feature type="signal peptide" evidence="1">
    <location>
        <begin position="1"/>
        <end position="29"/>
    </location>
</feature>
<organism evidence="2">
    <name type="scientific">Trichodesmium erythraeum (strain IMS101)</name>
    <dbReference type="NCBI Taxonomy" id="203124"/>
    <lineage>
        <taxon>Bacteria</taxon>
        <taxon>Bacillati</taxon>
        <taxon>Cyanobacteriota</taxon>
        <taxon>Cyanophyceae</taxon>
        <taxon>Oscillatoriophycideae</taxon>
        <taxon>Oscillatoriales</taxon>
        <taxon>Microcoleaceae</taxon>
        <taxon>Trichodesmium</taxon>
    </lineage>
</organism>
<evidence type="ECO:0000256" key="1">
    <source>
        <dbReference type="SAM" id="SignalP"/>
    </source>
</evidence>
<gene>
    <name evidence="2" type="ordered locus">Tery_4398</name>
</gene>
<dbReference type="OrthoDB" id="9952977at2"/>
<protein>
    <recommendedName>
        <fullName evidence="3">DUF732 domain-containing protein</fullName>
    </recommendedName>
</protein>
<dbReference type="AlphaFoldDB" id="Q10WI8"/>
<dbReference type="RefSeq" id="WP_011613712.1">
    <property type="nucleotide sequence ID" value="NC_008312.1"/>
</dbReference>
<name>Q10WI8_TRIEI</name>
<dbReference type="eggNOG" id="ENOG50346HG">
    <property type="taxonomic scope" value="Bacteria"/>
</dbReference>
<feature type="chain" id="PRO_5004179936" description="DUF732 domain-containing protein" evidence="1">
    <location>
        <begin position="30"/>
        <end position="125"/>
    </location>
</feature>
<evidence type="ECO:0000313" key="2">
    <source>
        <dbReference type="EMBL" id="ABG53386.1"/>
    </source>
</evidence>
<accession>Q10WI8</accession>
<keyword evidence="1" id="KW-0732">Signal</keyword>
<sequence>MEKNNKIRQSLTISITVILNILLSSPAQAESFENLLKTSLTPAEVEIHNIMGDEKASELARDACKSFEKGTSVEQVASQAAISLLQLNFTQEQLKTAAHYTGKVIAKGVNSFCPKHNLKLQELKL</sequence>
<proteinExistence type="predicted"/>
<reference evidence="2" key="1">
    <citation type="submission" date="2006-06" db="EMBL/GenBank/DDBJ databases">
        <title>Complete sequence of Trichodesmium erythraeum IMS101.</title>
        <authorList>
            <consortium name="US DOE Joint Genome Institute"/>
            <person name="Copeland A."/>
            <person name="Lucas S."/>
            <person name="Lapidus A."/>
            <person name="Barry K."/>
            <person name="Detter J.C."/>
            <person name="Glavina del Rio T."/>
            <person name="Hammon N."/>
            <person name="Israni S."/>
            <person name="Dalin E."/>
            <person name="Tice H."/>
            <person name="Pitluck S."/>
            <person name="Kiss H."/>
            <person name="Munk A.C."/>
            <person name="Brettin T."/>
            <person name="Bruce D."/>
            <person name="Han C."/>
            <person name="Tapia R."/>
            <person name="Gilna P."/>
            <person name="Schmutz J."/>
            <person name="Larimer F."/>
            <person name="Land M."/>
            <person name="Hauser L."/>
            <person name="Kyrpides N."/>
            <person name="Kim E."/>
            <person name="Richardson P."/>
        </authorList>
    </citation>
    <scope>NUCLEOTIDE SEQUENCE [LARGE SCALE GENOMIC DNA]</scope>
    <source>
        <strain evidence="2">IMS101</strain>
    </source>
</reference>